<accession>A0AA51RRD3</accession>
<dbReference type="KEGG" id="plei:Q9312_12885"/>
<proteinExistence type="predicted"/>
<evidence type="ECO:0000313" key="2">
    <source>
        <dbReference type="EMBL" id="WMS86114.1"/>
    </source>
</evidence>
<gene>
    <name evidence="2" type="ORF">Q9312_12885</name>
</gene>
<dbReference type="Proteomes" id="UP001239782">
    <property type="component" value="Chromosome"/>
</dbReference>
<feature type="coiled-coil region" evidence="1">
    <location>
        <begin position="39"/>
        <end position="225"/>
    </location>
</feature>
<protein>
    <submittedName>
        <fullName evidence="2">Uncharacterized protein</fullName>
    </submittedName>
</protein>
<keyword evidence="3" id="KW-1185">Reference proteome</keyword>
<keyword evidence="1" id="KW-0175">Coiled coil</keyword>
<dbReference type="RefSeq" id="WP_309201265.1">
    <property type="nucleotide sequence ID" value="NZ_CP133548.1"/>
</dbReference>
<evidence type="ECO:0000256" key="1">
    <source>
        <dbReference type="SAM" id="Coils"/>
    </source>
</evidence>
<dbReference type="EMBL" id="CP133548">
    <property type="protein sequence ID" value="WMS86114.1"/>
    <property type="molecule type" value="Genomic_DNA"/>
</dbReference>
<dbReference type="AlphaFoldDB" id="A0AA51RRD3"/>
<sequence>MEQASVEVQLQVWKELAISKQVLMQTAATALGLPEEYTTEELELALNKTIKLADNAEAEIKAAQAKAEQAIAEMQLKIEQAEKATKVALAEKEQALAEKDAAEQSMEANRSQTADELKKAKAQLADKQKEIKQITKVLADTPENVVKKMKALKKEKMDESKAKKAAEDLTKKLRKEKQTVETTVAEQKEILAKAVELIEDYRTLNKHANEQFDQLAELVEDKEKLAKVPAINDEIVELIEKSVDEKKDKK</sequence>
<name>A0AA51RRD3_9GAMM</name>
<organism evidence="2 3">
    <name type="scientific">Pleionea litopenaei</name>
    <dbReference type="NCBI Taxonomy" id="3070815"/>
    <lineage>
        <taxon>Bacteria</taxon>
        <taxon>Pseudomonadati</taxon>
        <taxon>Pseudomonadota</taxon>
        <taxon>Gammaproteobacteria</taxon>
        <taxon>Oceanospirillales</taxon>
        <taxon>Pleioneaceae</taxon>
        <taxon>Pleionea</taxon>
    </lineage>
</organism>
<reference evidence="2 3" key="1">
    <citation type="submission" date="2023-08" db="EMBL/GenBank/DDBJ databases">
        <title>Pleionea litopenaei sp. nov., isolated from stomach of juvenile Litopenaeus vannamei.</title>
        <authorList>
            <person name="Rho A.M."/>
            <person name="Hwang C.Y."/>
        </authorList>
    </citation>
    <scope>NUCLEOTIDE SEQUENCE [LARGE SCALE GENOMIC DNA]</scope>
    <source>
        <strain evidence="2 3">HL-JVS1</strain>
    </source>
</reference>
<evidence type="ECO:0000313" key="3">
    <source>
        <dbReference type="Proteomes" id="UP001239782"/>
    </source>
</evidence>